<accession>A0ACC1YPP1</accession>
<protein>
    <submittedName>
        <fullName evidence="1">Histone H2B</fullName>
    </submittedName>
</protein>
<keyword evidence="2" id="KW-1185">Reference proteome</keyword>
<organism evidence="1 2">
    <name type="scientific">Melia azedarach</name>
    <name type="common">Chinaberry tree</name>
    <dbReference type="NCBI Taxonomy" id="155640"/>
    <lineage>
        <taxon>Eukaryota</taxon>
        <taxon>Viridiplantae</taxon>
        <taxon>Streptophyta</taxon>
        <taxon>Embryophyta</taxon>
        <taxon>Tracheophyta</taxon>
        <taxon>Spermatophyta</taxon>
        <taxon>Magnoliopsida</taxon>
        <taxon>eudicotyledons</taxon>
        <taxon>Gunneridae</taxon>
        <taxon>Pentapetalae</taxon>
        <taxon>rosids</taxon>
        <taxon>malvids</taxon>
        <taxon>Sapindales</taxon>
        <taxon>Meliaceae</taxon>
        <taxon>Melia</taxon>
    </lineage>
</organism>
<gene>
    <name evidence="1" type="ORF">OWV82_003925</name>
</gene>
<evidence type="ECO:0000313" key="1">
    <source>
        <dbReference type="EMBL" id="KAJ4724994.1"/>
    </source>
</evidence>
<evidence type="ECO:0000313" key="2">
    <source>
        <dbReference type="Proteomes" id="UP001164539"/>
    </source>
</evidence>
<sequence>MPPKRSARLLVTKKVVRETVQVSVVTDKKKDIADEELLPLKTIPIEDKEEEKHTTVQIPVGGPEPEYELEPSGSGEPEAVTPAKAEEKTKTIESPELDQHEPSAALEPEEPTPSRKEDREKSTEGGKKRPAEPEKENENKTAQKEGNLDNERSKSKSKRKRRKRSKGNEGTTGKGYKTYVFRVLKQVHPGMAISSMAMTVINNLMNDMFERIAGEAATLSKYNQRRTLSSREIQGAVKLVLPGELGKHAIAEGTKAVNNYMSNRGKTTNS</sequence>
<proteinExistence type="predicted"/>
<reference evidence="1 2" key="1">
    <citation type="journal article" date="2023" name="Science">
        <title>Complex scaffold remodeling in plant triterpene biosynthesis.</title>
        <authorList>
            <person name="De La Pena R."/>
            <person name="Hodgson H."/>
            <person name="Liu J.C."/>
            <person name="Stephenson M.J."/>
            <person name="Martin A.C."/>
            <person name="Owen C."/>
            <person name="Harkess A."/>
            <person name="Leebens-Mack J."/>
            <person name="Jimenez L.E."/>
            <person name="Osbourn A."/>
            <person name="Sattely E.S."/>
        </authorList>
    </citation>
    <scope>NUCLEOTIDE SEQUENCE [LARGE SCALE GENOMIC DNA]</scope>
    <source>
        <strain evidence="2">cv. JPN11</strain>
        <tissue evidence="1">Leaf</tissue>
    </source>
</reference>
<comment type="caution">
    <text evidence="1">The sequence shown here is derived from an EMBL/GenBank/DDBJ whole genome shotgun (WGS) entry which is preliminary data.</text>
</comment>
<dbReference type="Proteomes" id="UP001164539">
    <property type="component" value="Chromosome 2"/>
</dbReference>
<name>A0ACC1YPP1_MELAZ</name>
<dbReference type="EMBL" id="CM051395">
    <property type="protein sequence ID" value="KAJ4724994.1"/>
    <property type="molecule type" value="Genomic_DNA"/>
</dbReference>